<dbReference type="InterPro" id="IPR029063">
    <property type="entry name" value="SAM-dependent_MTases_sf"/>
</dbReference>
<reference evidence="2" key="2">
    <citation type="submission" date="2020-09" db="EMBL/GenBank/DDBJ databases">
        <authorList>
            <person name="Sun Q."/>
            <person name="Zhou Y."/>
        </authorList>
    </citation>
    <scope>NUCLEOTIDE SEQUENCE</scope>
    <source>
        <strain evidence="2">CGMCC 1.15454</strain>
    </source>
</reference>
<sequence>MTDKRFNPEKAHSLMRTERKKLLPPNEIMEYLGVNSGDTVADLGAGNGYFTIPIAKNAEKVYAVDIEPKMLEMLKENAGEEQLDNIQYVESDLDHIKLDDESVNKVIVAFVMHEVPNVDRTLAEINRILKPEGQMLLLDWEAIETESGPPLHHRISSNEMINILERNGFDTEVVPLNPANYAVRAIPK</sequence>
<proteinExistence type="predicted"/>
<organism evidence="2 3">
    <name type="scientific">Lentibacillus populi</name>
    <dbReference type="NCBI Taxonomy" id="1827502"/>
    <lineage>
        <taxon>Bacteria</taxon>
        <taxon>Bacillati</taxon>
        <taxon>Bacillota</taxon>
        <taxon>Bacilli</taxon>
        <taxon>Bacillales</taxon>
        <taxon>Bacillaceae</taxon>
        <taxon>Lentibacillus</taxon>
    </lineage>
</organism>
<protein>
    <submittedName>
        <fullName evidence="2">Methyltransferase type 11</fullName>
    </submittedName>
</protein>
<dbReference type="Pfam" id="PF08241">
    <property type="entry name" value="Methyltransf_11"/>
    <property type="match status" value="1"/>
</dbReference>
<keyword evidence="2" id="KW-0808">Transferase</keyword>
<dbReference type="EMBL" id="BMJD01000010">
    <property type="protein sequence ID" value="GGB40117.1"/>
    <property type="molecule type" value="Genomic_DNA"/>
</dbReference>
<dbReference type="Gene3D" id="3.40.50.150">
    <property type="entry name" value="Vaccinia Virus protein VP39"/>
    <property type="match status" value="1"/>
</dbReference>
<feature type="domain" description="Methyltransferase type 11" evidence="1">
    <location>
        <begin position="42"/>
        <end position="136"/>
    </location>
</feature>
<keyword evidence="2" id="KW-0489">Methyltransferase</keyword>
<evidence type="ECO:0000313" key="3">
    <source>
        <dbReference type="Proteomes" id="UP000621492"/>
    </source>
</evidence>
<dbReference type="GO" id="GO:0008757">
    <property type="term" value="F:S-adenosylmethionine-dependent methyltransferase activity"/>
    <property type="evidence" value="ECO:0007669"/>
    <property type="project" value="InterPro"/>
</dbReference>
<dbReference type="GO" id="GO:0032259">
    <property type="term" value="P:methylation"/>
    <property type="evidence" value="ECO:0007669"/>
    <property type="project" value="UniProtKB-KW"/>
</dbReference>
<dbReference type="SUPFAM" id="SSF53335">
    <property type="entry name" value="S-adenosyl-L-methionine-dependent methyltransferases"/>
    <property type="match status" value="1"/>
</dbReference>
<dbReference type="InterPro" id="IPR013216">
    <property type="entry name" value="Methyltransf_11"/>
</dbReference>
<comment type="caution">
    <text evidence="2">The sequence shown here is derived from an EMBL/GenBank/DDBJ whole genome shotgun (WGS) entry which is preliminary data.</text>
</comment>
<accession>A0A9W5TXV1</accession>
<reference evidence="2" key="1">
    <citation type="journal article" date="2014" name="Int. J. Syst. Evol. Microbiol.">
        <title>Complete genome sequence of Corynebacterium casei LMG S-19264T (=DSM 44701T), isolated from a smear-ripened cheese.</title>
        <authorList>
            <consortium name="US DOE Joint Genome Institute (JGI-PGF)"/>
            <person name="Walter F."/>
            <person name="Albersmeier A."/>
            <person name="Kalinowski J."/>
            <person name="Ruckert C."/>
        </authorList>
    </citation>
    <scope>NUCLEOTIDE SEQUENCE</scope>
    <source>
        <strain evidence="2">CGMCC 1.15454</strain>
    </source>
</reference>
<dbReference type="Proteomes" id="UP000621492">
    <property type="component" value="Unassembled WGS sequence"/>
</dbReference>
<evidence type="ECO:0000259" key="1">
    <source>
        <dbReference type="Pfam" id="PF08241"/>
    </source>
</evidence>
<dbReference type="PANTHER" id="PTHR43591">
    <property type="entry name" value="METHYLTRANSFERASE"/>
    <property type="match status" value="1"/>
</dbReference>
<evidence type="ECO:0000313" key="2">
    <source>
        <dbReference type="EMBL" id="GGB40117.1"/>
    </source>
</evidence>
<dbReference type="AlphaFoldDB" id="A0A9W5TXV1"/>
<gene>
    <name evidence="2" type="ORF">GCM10011409_17040</name>
</gene>
<dbReference type="PANTHER" id="PTHR43591:SF24">
    <property type="entry name" value="2-METHOXY-6-POLYPRENYL-1,4-BENZOQUINOL METHYLASE, MITOCHONDRIAL"/>
    <property type="match status" value="1"/>
</dbReference>
<name>A0A9W5TXV1_9BACI</name>
<dbReference type="CDD" id="cd02440">
    <property type="entry name" value="AdoMet_MTases"/>
    <property type="match status" value="1"/>
</dbReference>
<keyword evidence="3" id="KW-1185">Reference proteome</keyword>